<comment type="caution">
    <text evidence="1">The sequence shown here is derived from an EMBL/GenBank/DDBJ whole genome shotgun (WGS) entry which is preliminary data.</text>
</comment>
<organism evidence="1">
    <name type="scientific">marine sediment metagenome</name>
    <dbReference type="NCBI Taxonomy" id="412755"/>
    <lineage>
        <taxon>unclassified sequences</taxon>
        <taxon>metagenomes</taxon>
        <taxon>ecological metagenomes</taxon>
    </lineage>
</organism>
<proteinExistence type="predicted"/>
<reference evidence="1" key="1">
    <citation type="journal article" date="2014" name="Front. Microbiol.">
        <title>High frequency of phylogenetically diverse reductive dehalogenase-homologous genes in deep subseafloor sedimentary metagenomes.</title>
        <authorList>
            <person name="Kawai M."/>
            <person name="Futagami T."/>
            <person name="Toyoda A."/>
            <person name="Takaki Y."/>
            <person name="Nishi S."/>
            <person name="Hori S."/>
            <person name="Arai W."/>
            <person name="Tsubouchi T."/>
            <person name="Morono Y."/>
            <person name="Uchiyama I."/>
            <person name="Ito T."/>
            <person name="Fujiyama A."/>
            <person name="Inagaki F."/>
            <person name="Takami H."/>
        </authorList>
    </citation>
    <scope>NUCLEOTIDE SEQUENCE</scope>
    <source>
        <strain evidence="1">Expedition CK06-06</strain>
    </source>
</reference>
<name>X1CS88_9ZZZZ</name>
<evidence type="ECO:0000313" key="1">
    <source>
        <dbReference type="EMBL" id="GAG95832.1"/>
    </source>
</evidence>
<dbReference type="AlphaFoldDB" id="X1CS88"/>
<protein>
    <submittedName>
        <fullName evidence="1">Uncharacterized protein</fullName>
    </submittedName>
</protein>
<feature type="non-terminal residue" evidence="1">
    <location>
        <position position="89"/>
    </location>
</feature>
<sequence>MAKITKLPGMAIVAGFKGTLDFYVHCGVNCVRKWPRSPGHHRTPAVEAQWPAFAWAASNWRELALPVKEAYNQLAVSTNLTGSNGYGFG</sequence>
<accession>X1CS88</accession>
<gene>
    <name evidence="1" type="ORF">S01H4_43054</name>
</gene>
<dbReference type="EMBL" id="BART01023710">
    <property type="protein sequence ID" value="GAG95832.1"/>
    <property type="molecule type" value="Genomic_DNA"/>
</dbReference>